<evidence type="ECO:0000259" key="9">
    <source>
        <dbReference type="PROSITE" id="PS50893"/>
    </source>
</evidence>
<dbReference type="InterPro" id="IPR017871">
    <property type="entry name" value="ABC_transporter-like_CS"/>
</dbReference>
<evidence type="ECO:0000256" key="5">
    <source>
        <dbReference type="ARBA" id="ARBA00022741"/>
    </source>
</evidence>
<dbReference type="AlphaFoldDB" id="A0A347ZW50"/>
<evidence type="ECO:0000313" key="10">
    <source>
        <dbReference type="EMBL" id="REG07227.1"/>
    </source>
</evidence>
<keyword evidence="4" id="KW-0677">Repeat</keyword>
<keyword evidence="6 10" id="KW-0067">ATP-binding</keyword>
<dbReference type="OrthoDB" id="9771863at2"/>
<keyword evidence="3" id="KW-1003">Cell membrane</keyword>
<dbReference type="PROSITE" id="PS50893">
    <property type="entry name" value="ABC_TRANSPORTER_2"/>
    <property type="match status" value="2"/>
</dbReference>
<comment type="subcellular location">
    <subcellularLocation>
        <location evidence="1">Cell membrane</location>
        <topology evidence="1">Peripheral membrane protein</topology>
    </subcellularLocation>
</comment>
<dbReference type="PROSITE" id="PS00211">
    <property type="entry name" value="ABC_TRANSPORTER_1"/>
    <property type="match status" value="1"/>
</dbReference>
<dbReference type="RefSeq" id="WP_116225698.1">
    <property type="nucleotide sequence ID" value="NZ_AP018437.1"/>
</dbReference>
<feature type="domain" description="ABC transporter" evidence="9">
    <location>
        <begin position="5"/>
        <end position="242"/>
    </location>
</feature>
<dbReference type="PANTHER" id="PTHR43790:SF4">
    <property type="entry name" value="GUANOSINE IMPORT ATP-BINDING PROTEIN NUPO"/>
    <property type="match status" value="1"/>
</dbReference>
<dbReference type="Gene3D" id="3.40.50.300">
    <property type="entry name" value="P-loop containing nucleotide triphosphate hydrolases"/>
    <property type="match status" value="2"/>
</dbReference>
<dbReference type="Pfam" id="PF00005">
    <property type="entry name" value="ABC_tran"/>
    <property type="match status" value="2"/>
</dbReference>
<evidence type="ECO:0000256" key="1">
    <source>
        <dbReference type="ARBA" id="ARBA00004202"/>
    </source>
</evidence>
<evidence type="ECO:0000256" key="7">
    <source>
        <dbReference type="ARBA" id="ARBA00022967"/>
    </source>
</evidence>
<dbReference type="GO" id="GO:0016887">
    <property type="term" value="F:ATP hydrolysis activity"/>
    <property type="evidence" value="ECO:0007669"/>
    <property type="project" value="InterPro"/>
</dbReference>
<evidence type="ECO:0000256" key="4">
    <source>
        <dbReference type="ARBA" id="ARBA00022737"/>
    </source>
</evidence>
<feature type="domain" description="ABC transporter" evidence="9">
    <location>
        <begin position="259"/>
        <end position="503"/>
    </location>
</feature>
<dbReference type="SUPFAM" id="SSF52540">
    <property type="entry name" value="P-loop containing nucleoside triphosphate hydrolases"/>
    <property type="match status" value="2"/>
</dbReference>
<sequence length="519" mass="56472">MALALEMKGITKYFSSTDVQANDNVNLTVEAGEVLALVGENGAGKTTLMNILYGLIKPDSGEIFINGEKVQIGHPDDAIKNGIGMVHQHFKLVPSFTVAQNIILGMEPNKAGFLSPKEENKVVKELADKFNLPVDPKAQIRDLPVGMQQRVEILKVLLREAKILILDEPTAVLTPQEVKELMDVVRQLAKMGYSVIFITHKLIEVMEVADKVSVMRAGKNVGNKKVSDTNIPDLARMMVGREVLLRVKKDTIQRGKPVFEAKDVSVSDVHGLAAISHVSFNVHEGEIVGLAGVSGNGQTELVEVISGMRPLDGGNLYLNEQDITQANVRDRRNAGVAHIPEDRMEVGLNLQTNLDENLIISRYNQSEFSKFGFLLGKSISRFAETVVKSFSIAAAKPGEDISMLSGGNLQKVVVGRELSGQPSFIIANQPTRGLDVGSIEFVHKTLIEERDRGAGVLLVSVELEEIMALADRILVLFRGQIQGELDAKTATEEEVGILMAGGKLSDLQTNQAKSGKESK</sequence>
<keyword evidence="8" id="KW-0472">Membrane</keyword>
<dbReference type="PANTHER" id="PTHR43790">
    <property type="entry name" value="CARBOHYDRATE TRANSPORT ATP-BINDING PROTEIN MG119-RELATED"/>
    <property type="match status" value="1"/>
</dbReference>
<dbReference type="FunFam" id="3.40.50.300:FF:000127">
    <property type="entry name" value="Ribose import ATP-binding protein RbsA"/>
    <property type="match status" value="1"/>
</dbReference>
<dbReference type="InterPro" id="IPR003439">
    <property type="entry name" value="ABC_transporter-like_ATP-bd"/>
</dbReference>
<keyword evidence="7" id="KW-1278">Translocase</keyword>
<dbReference type="GO" id="GO:0005524">
    <property type="term" value="F:ATP binding"/>
    <property type="evidence" value="ECO:0007669"/>
    <property type="project" value="UniProtKB-KW"/>
</dbReference>
<dbReference type="EMBL" id="QUMS01000003">
    <property type="protein sequence ID" value="REG07227.1"/>
    <property type="molecule type" value="Genomic_DNA"/>
</dbReference>
<accession>A0A347ZW50</accession>
<dbReference type="Proteomes" id="UP000256388">
    <property type="component" value="Unassembled WGS sequence"/>
</dbReference>
<protein>
    <submittedName>
        <fullName evidence="10">Nucleoside ABC transporter ATP-binding protein</fullName>
    </submittedName>
</protein>
<comment type="caution">
    <text evidence="10">The sequence shown here is derived from an EMBL/GenBank/DDBJ whole genome shotgun (WGS) entry which is preliminary data.</text>
</comment>
<evidence type="ECO:0000256" key="8">
    <source>
        <dbReference type="ARBA" id="ARBA00023136"/>
    </source>
</evidence>
<evidence type="ECO:0000313" key="11">
    <source>
        <dbReference type="Proteomes" id="UP000256388"/>
    </source>
</evidence>
<keyword evidence="2" id="KW-0813">Transport</keyword>
<dbReference type="InterPro" id="IPR050107">
    <property type="entry name" value="ABC_carbohydrate_import_ATPase"/>
</dbReference>
<keyword evidence="11" id="KW-1185">Reference proteome</keyword>
<organism evidence="10 11">
    <name type="scientific">Pelolinea submarina</name>
    <dbReference type="NCBI Taxonomy" id="913107"/>
    <lineage>
        <taxon>Bacteria</taxon>
        <taxon>Bacillati</taxon>
        <taxon>Chloroflexota</taxon>
        <taxon>Anaerolineae</taxon>
        <taxon>Anaerolineales</taxon>
        <taxon>Anaerolineaceae</taxon>
        <taxon>Pelolinea</taxon>
    </lineage>
</organism>
<evidence type="ECO:0000256" key="2">
    <source>
        <dbReference type="ARBA" id="ARBA00022448"/>
    </source>
</evidence>
<dbReference type="SMART" id="SM00382">
    <property type="entry name" value="AAA"/>
    <property type="match status" value="1"/>
</dbReference>
<name>A0A347ZW50_9CHLR</name>
<dbReference type="CDD" id="cd03216">
    <property type="entry name" value="ABC_Carb_Monos_I"/>
    <property type="match status" value="1"/>
</dbReference>
<dbReference type="InterPro" id="IPR003593">
    <property type="entry name" value="AAA+_ATPase"/>
</dbReference>
<proteinExistence type="predicted"/>
<evidence type="ECO:0000256" key="3">
    <source>
        <dbReference type="ARBA" id="ARBA00022475"/>
    </source>
</evidence>
<keyword evidence="5" id="KW-0547">Nucleotide-binding</keyword>
<dbReference type="InterPro" id="IPR027417">
    <property type="entry name" value="P-loop_NTPase"/>
</dbReference>
<dbReference type="GO" id="GO:0005886">
    <property type="term" value="C:plasma membrane"/>
    <property type="evidence" value="ECO:0007669"/>
    <property type="project" value="UniProtKB-SubCell"/>
</dbReference>
<dbReference type="CDD" id="cd03215">
    <property type="entry name" value="ABC_Carb_Monos_II"/>
    <property type="match status" value="1"/>
</dbReference>
<evidence type="ECO:0000256" key="6">
    <source>
        <dbReference type="ARBA" id="ARBA00022840"/>
    </source>
</evidence>
<reference evidence="10 11" key="1">
    <citation type="submission" date="2018-08" db="EMBL/GenBank/DDBJ databases">
        <title>Genomic Encyclopedia of Type Strains, Phase IV (KMG-IV): sequencing the most valuable type-strain genomes for metagenomic binning, comparative biology and taxonomic classification.</title>
        <authorList>
            <person name="Goeker M."/>
        </authorList>
    </citation>
    <scope>NUCLEOTIDE SEQUENCE [LARGE SCALE GENOMIC DNA]</scope>
    <source>
        <strain evidence="10 11">DSM 23923</strain>
    </source>
</reference>
<gene>
    <name evidence="10" type="ORF">DFR64_2432</name>
</gene>